<sequence length="195" mass="22233">MCDLDEMDHAGFFAHCNTIYCGGDQIPAEVAIASIRDSKGYRAFTINLSNLRFDQTDLVINLYHSDTHTKIVLSQIARGSVPLFKANGHLYKMYNDMLVKRIEPRKKIVYVYGPLQKELFKRYFRFLPVVDVLESPSFKTIPEPLECNVTFNGHRFFHDGESSSVCSLNKACGYAKLLKIKISKYDASSTESEEE</sequence>
<evidence type="ECO:0000313" key="1">
    <source>
        <dbReference type="EMBL" id="GFQ87788.1"/>
    </source>
</evidence>
<dbReference type="AlphaFoldDB" id="A0A8X6FSR8"/>
<name>A0A8X6FSR8_TRICU</name>
<dbReference type="EMBL" id="BMAO01013303">
    <property type="protein sequence ID" value="GFQ87788.1"/>
    <property type="molecule type" value="Genomic_DNA"/>
</dbReference>
<dbReference type="OrthoDB" id="6450120at2759"/>
<dbReference type="Proteomes" id="UP000887116">
    <property type="component" value="Unassembled WGS sequence"/>
</dbReference>
<organism evidence="1 2">
    <name type="scientific">Trichonephila clavata</name>
    <name type="common">Joro spider</name>
    <name type="synonym">Nephila clavata</name>
    <dbReference type="NCBI Taxonomy" id="2740835"/>
    <lineage>
        <taxon>Eukaryota</taxon>
        <taxon>Metazoa</taxon>
        <taxon>Ecdysozoa</taxon>
        <taxon>Arthropoda</taxon>
        <taxon>Chelicerata</taxon>
        <taxon>Arachnida</taxon>
        <taxon>Araneae</taxon>
        <taxon>Araneomorphae</taxon>
        <taxon>Entelegynae</taxon>
        <taxon>Araneoidea</taxon>
        <taxon>Nephilidae</taxon>
        <taxon>Trichonephila</taxon>
    </lineage>
</organism>
<accession>A0A8X6FSR8</accession>
<proteinExistence type="predicted"/>
<protein>
    <submittedName>
        <fullName evidence="1">Uncharacterized protein</fullName>
    </submittedName>
</protein>
<keyword evidence="2" id="KW-1185">Reference proteome</keyword>
<evidence type="ECO:0000313" key="2">
    <source>
        <dbReference type="Proteomes" id="UP000887116"/>
    </source>
</evidence>
<comment type="caution">
    <text evidence="1">The sequence shown here is derived from an EMBL/GenBank/DDBJ whole genome shotgun (WGS) entry which is preliminary data.</text>
</comment>
<gene>
    <name evidence="1" type="ORF">TNCT_695761</name>
</gene>
<reference evidence="1" key="1">
    <citation type="submission" date="2020-07" db="EMBL/GenBank/DDBJ databases">
        <title>Multicomponent nature underlies the extraordinary mechanical properties of spider dragline silk.</title>
        <authorList>
            <person name="Kono N."/>
            <person name="Nakamura H."/>
            <person name="Mori M."/>
            <person name="Yoshida Y."/>
            <person name="Ohtoshi R."/>
            <person name="Malay A.D."/>
            <person name="Moran D.A.P."/>
            <person name="Tomita M."/>
            <person name="Numata K."/>
            <person name="Arakawa K."/>
        </authorList>
    </citation>
    <scope>NUCLEOTIDE SEQUENCE</scope>
</reference>